<dbReference type="InterPro" id="IPR001763">
    <property type="entry name" value="Rhodanese-like_dom"/>
</dbReference>
<dbReference type="InterPro" id="IPR036873">
    <property type="entry name" value="Rhodanese-like_dom_sf"/>
</dbReference>
<feature type="domain" description="Rhodanese" evidence="1">
    <location>
        <begin position="80"/>
        <end position="106"/>
    </location>
</feature>
<protein>
    <recommendedName>
        <fullName evidence="1">Rhodanese domain-containing protein</fullName>
    </recommendedName>
</protein>
<proteinExistence type="predicted"/>
<organism evidence="2">
    <name type="scientific">viral metagenome</name>
    <dbReference type="NCBI Taxonomy" id="1070528"/>
    <lineage>
        <taxon>unclassified sequences</taxon>
        <taxon>metagenomes</taxon>
        <taxon>organismal metagenomes</taxon>
    </lineage>
</organism>
<reference evidence="2" key="1">
    <citation type="journal article" date="2020" name="Nature">
        <title>Giant virus diversity and host interactions through global metagenomics.</title>
        <authorList>
            <person name="Schulz F."/>
            <person name="Roux S."/>
            <person name="Paez-Espino D."/>
            <person name="Jungbluth S."/>
            <person name="Walsh D.A."/>
            <person name="Denef V.J."/>
            <person name="McMahon K.D."/>
            <person name="Konstantinidis K.T."/>
            <person name="Eloe-Fadrosh E.A."/>
            <person name="Kyrpides N.C."/>
            <person name="Woyke T."/>
        </authorList>
    </citation>
    <scope>NUCLEOTIDE SEQUENCE</scope>
    <source>
        <strain evidence="2">GVMAG-M-3300023184-89</strain>
    </source>
</reference>
<dbReference type="SUPFAM" id="SSF52821">
    <property type="entry name" value="Rhodanese/Cell cycle control phosphatase"/>
    <property type="match status" value="1"/>
</dbReference>
<evidence type="ECO:0000313" key="2">
    <source>
        <dbReference type="EMBL" id="QHT92808.1"/>
    </source>
</evidence>
<accession>A0A6C0IHX0</accession>
<name>A0A6C0IHX0_9ZZZZ</name>
<dbReference type="Pfam" id="PF00581">
    <property type="entry name" value="Rhodanese"/>
    <property type="match status" value="1"/>
</dbReference>
<dbReference type="AlphaFoldDB" id="A0A6C0IHX0"/>
<dbReference type="PROSITE" id="PS50206">
    <property type="entry name" value="RHODANESE_3"/>
    <property type="match status" value="1"/>
</dbReference>
<evidence type="ECO:0000259" key="1">
    <source>
        <dbReference type="PROSITE" id="PS50206"/>
    </source>
</evidence>
<sequence>MGNTISTKYINFEDMQYAIGNKEHIIINTLQEKDQACLIAGTLDMKNEEEILNTYLKSNRNVNISIYGMNSQDLTIHKKYEQLLALGFSNVFIYNGGLFEWLLLQDIYGKENFMTTKPERDILKYKGRQHFNIRFLA</sequence>
<dbReference type="EMBL" id="MN740194">
    <property type="protein sequence ID" value="QHT92808.1"/>
    <property type="molecule type" value="Genomic_DNA"/>
</dbReference>